<protein>
    <recommendedName>
        <fullName evidence="3">DUF481 domain-containing protein</fullName>
    </recommendedName>
</protein>
<sequence>MPEVSSLKKWMFLKPLSIALSPFFFLFLIQPLAGFSGAFAQEVKMDTITETVSTELNRAPFVYIDCRDCDYNFIRTELTFVNYVRDPEMADIHVFVTEEETGGGGREYQFSFIGRRSFAGTEYTLKHHIGRNATREEIRNAFNGFLKMGYASFMLQTPLGVQFTVEYVDNGSSSALPAVNDPWDYWVFQAYLGRVELEMESNQTEFDSRWGFYADRVTEDWKFRVRPYFNYGRVKIQAAERDDPVVSTQRRHGLDSYAIKSLGDHWSAGVFGTYLTENGRNIRHQAILSPGIEFSIFPYEQSTRKAITFTYQLGYGYHDYYEETIYGKWKENLFNHQFRGMVNILQPWGSIETGFVGSQYLHDLSRRRMDLYGQTSVRLFEGFSLSFQIEYDVVRDQLALPKGEASLEDVLLRQRELATDYSFETSIAITYTFGSKFANIVNTRF</sequence>
<name>A0A0E9LV05_9BACT</name>
<comment type="caution">
    <text evidence="1">The sequence shown here is derived from an EMBL/GenBank/DDBJ whole genome shotgun (WGS) entry which is preliminary data.</text>
</comment>
<dbReference type="Proteomes" id="UP000032900">
    <property type="component" value="Unassembled WGS sequence"/>
</dbReference>
<evidence type="ECO:0000313" key="2">
    <source>
        <dbReference type="Proteomes" id="UP000032900"/>
    </source>
</evidence>
<dbReference type="RefSeq" id="WP_157482411.1">
    <property type="nucleotide sequence ID" value="NZ_BAZW01000005.1"/>
</dbReference>
<keyword evidence="2" id="KW-1185">Reference proteome</keyword>
<organism evidence="1 2">
    <name type="scientific">Geofilum rubicundum JCM 15548</name>
    <dbReference type="NCBI Taxonomy" id="1236989"/>
    <lineage>
        <taxon>Bacteria</taxon>
        <taxon>Pseudomonadati</taxon>
        <taxon>Bacteroidota</taxon>
        <taxon>Bacteroidia</taxon>
        <taxon>Marinilabiliales</taxon>
        <taxon>Marinilabiliaceae</taxon>
        <taxon>Geofilum</taxon>
    </lineage>
</organism>
<accession>A0A0E9LV05</accession>
<reference evidence="1 2" key="1">
    <citation type="journal article" date="2015" name="Microbes Environ.">
        <title>Distribution and evolution of nitrogen fixation genes in the phylum bacteroidetes.</title>
        <authorList>
            <person name="Inoue J."/>
            <person name="Oshima K."/>
            <person name="Suda W."/>
            <person name="Sakamoto M."/>
            <person name="Iino T."/>
            <person name="Noda S."/>
            <person name="Hongoh Y."/>
            <person name="Hattori M."/>
            <person name="Ohkuma M."/>
        </authorList>
    </citation>
    <scope>NUCLEOTIDE SEQUENCE [LARGE SCALE GENOMIC DNA]</scope>
    <source>
        <strain evidence="1">JCM 15548</strain>
    </source>
</reference>
<dbReference type="AlphaFoldDB" id="A0A0E9LV05"/>
<dbReference type="STRING" id="1236989.JCM15548_11093"/>
<evidence type="ECO:0000313" key="1">
    <source>
        <dbReference type="EMBL" id="GAO28946.1"/>
    </source>
</evidence>
<evidence type="ECO:0008006" key="3">
    <source>
        <dbReference type="Google" id="ProtNLM"/>
    </source>
</evidence>
<dbReference type="EMBL" id="BAZW01000005">
    <property type="protein sequence ID" value="GAO28946.1"/>
    <property type="molecule type" value="Genomic_DNA"/>
</dbReference>
<proteinExistence type="predicted"/>
<dbReference type="OrthoDB" id="1489343at2"/>
<gene>
    <name evidence="1" type="ORF">JCM15548_11093</name>
</gene>